<keyword evidence="5 6" id="KW-0472">Membrane</keyword>
<protein>
    <submittedName>
        <fullName evidence="7">ABC-type transport system, permease component</fullName>
    </submittedName>
</protein>
<feature type="transmembrane region" description="Helical" evidence="6">
    <location>
        <begin position="12"/>
        <end position="31"/>
    </location>
</feature>
<dbReference type="OrthoDB" id="9791807at2"/>
<proteinExistence type="inferred from homology"/>
<dbReference type="Pfam" id="PF03649">
    <property type="entry name" value="UPF0014"/>
    <property type="match status" value="1"/>
</dbReference>
<accession>F9Y750</accession>
<dbReference type="GO" id="GO:0005886">
    <property type="term" value="C:plasma membrane"/>
    <property type="evidence" value="ECO:0007669"/>
    <property type="project" value="TreeGrafter"/>
</dbReference>
<feature type="transmembrane region" description="Helical" evidence="6">
    <location>
        <begin position="94"/>
        <end position="116"/>
    </location>
</feature>
<feature type="transmembrane region" description="Helical" evidence="6">
    <location>
        <begin position="38"/>
        <end position="57"/>
    </location>
</feature>
<name>F9Y750_KETVW</name>
<comment type="similarity">
    <text evidence="2">Belongs to the UPF0014 family.</text>
</comment>
<keyword evidence="3 6" id="KW-0812">Transmembrane</keyword>
<evidence type="ECO:0000256" key="1">
    <source>
        <dbReference type="ARBA" id="ARBA00004141"/>
    </source>
</evidence>
<dbReference type="InterPro" id="IPR005226">
    <property type="entry name" value="UPF0014_fam"/>
</dbReference>
<dbReference type="Proteomes" id="UP000000692">
    <property type="component" value="Chromosome"/>
</dbReference>
<dbReference type="HOGENOM" id="CLU_076147_1_1_5"/>
<dbReference type="AlphaFoldDB" id="F9Y750"/>
<evidence type="ECO:0000256" key="6">
    <source>
        <dbReference type="SAM" id="Phobius"/>
    </source>
</evidence>
<keyword evidence="4 6" id="KW-1133">Transmembrane helix</keyword>
<feature type="transmembrane region" description="Helical" evidence="6">
    <location>
        <begin position="194"/>
        <end position="212"/>
    </location>
</feature>
<gene>
    <name evidence="7" type="ordered locus">KVU_2401</name>
</gene>
<dbReference type="RefSeq" id="WP_014538092.1">
    <property type="nucleotide sequence ID" value="NC_017384.1"/>
</dbReference>
<dbReference type="eggNOG" id="COG0390">
    <property type="taxonomic scope" value="Bacteria"/>
</dbReference>
<evidence type="ECO:0000256" key="4">
    <source>
        <dbReference type="ARBA" id="ARBA00022989"/>
    </source>
</evidence>
<dbReference type="PANTHER" id="PTHR30028:SF0">
    <property type="entry name" value="PROTEIN ALUMINUM SENSITIVE 3"/>
    <property type="match status" value="1"/>
</dbReference>
<sequence length="261" mass="27086">MGVTFSVFDLSVAGLLVICAAAASWALSLGVHRQLLWAAGRLIAQLLLVGLVLRALFASESMLLGLGLVVLMVGAAIYETAARPQQRMAGRFNAVASAAGIGASVMLIVVLAGATLRHDQDVLQPRVLVPIAGIVLGTAMTAASLALNTLLDNLRRERLAIEAQLALGVGRFRALAPVVRGALHNGIIPTLNQMAGAGIITLPGLMSGQVLAGADPVQAAYTQIFLSLLLSVAALISAAGVVGVAILRLTDHRDRLRLDRF</sequence>
<dbReference type="KEGG" id="kvl:KVU_2401"/>
<feature type="transmembrane region" description="Helical" evidence="6">
    <location>
        <begin position="224"/>
        <end position="247"/>
    </location>
</feature>
<reference evidence="7 8" key="1">
    <citation type="journal article" date="2011" name="J. Bacteriol.">
        <title>Complete genome sequence of the industrial strain Ketogulonicigenium vulgare WSH-001.</title>
        <authorList>
            <person name="Liu L."/>
            <person name="Li Y."/>
            <person name="Zhang J."/>
            <person name="Zhou Z."/>
            <person name="Liu J."/>
            <person name="Li X."/>
            <person name="Zhou J."/>
            <person name="Du G."/>
            <person name="Wang L."/>
            <person name="Chen J."/>
        </authorList>
    </citation>
    <scope>NUCLEOTIDE SEQUENCE [LARGE SCALE GENOMIC DNA]</scope>
    <source>
        <strain evidence="7 8">WSH-001</strain>
    </source>
</reference>
<evidence type="ECO:0000256" key="2">
    <source>
        <dbReference type="ARBA" id="ARBA00005268"/>
    </source>
</evidence>
<feature type="transmembrane region" description="Helical" evidence="6">
    <location>
        <begin position="128"/>
        <end position="151"/>
    </location>
</feature>
<organism evidence="7 8">
    <name type="scientific">Ketogulonicigenium vulgare (strain WSH-001)</name>
    <dbReference type="NCBI Taxonomy" id="759362"/>
    <lineage>
        <taxon>Bacteria</taxon>
        <taxon>Pseudomonadati</taxon>
        <taxon>Pseudomonadota</taxon>
        <taxon>Alphaproteobacteria</taxon>
        <taxon>Rhodobacterales</taxon>
        <taxon>Roseobacteraceae</taxon>
        <taxon>Ketogulonicigenium</taxon>
    </lineage>
</organism>
<dbReference type="PANTHER" id="PTHR30028">
    <property type="entry name" value="UPF0014 INNER MEMBRANE PROTEIN YBBM-RELATED"/>
    <property type="match status" value="1"/>
</dbReference>
<evidence type="ECO:0000256" key="3">
    <source>
        <dbReference type="ARBA" id="ARBA00022692"/>
    </source>
</evidence>
<dbReference type="EMBL" id="CP002018">
    <property type="protein sequence ID" value="AEM42240.1"/>
    <property type="molecule type" value="Genomic_DNA"/>
</dbReference>
<evidence type="ECO:0000256" key="5">
    <source>
        <dbReference type="ARBA" id="ARBA00023136"/>
    </source>
</evidence>
<feature type="transmembrane region" description="Helical" evidence="6">
    <location>
        <begin position="63"/>
        <end position="82"/>
    </location>
</feature>
<evidence type="ECO:0000313" key="7">
    <source>
        <dbReference type="EMBL" id="AEM42240.1"/>
    </source>
</evidence>
<evidence type="ECO:0000313" key="8">
    <source>
        <dbReference type="Proteomes" id="UP000000692"/>
    </source>
</evidence>
<comment type="subcellular location">
    <subcellularLocation>
        <location evidence="1">Membrane</location>
        <topology evidence="1">Multi-pass membrane protein</topology>
    </subcellularLocation>
</comment>
<keyword evidence="8" id="KW-1185">Reference proteome</keyword>